<name>I7ZI48_9GAMM</name>
<gene>
    <name evidence="1" type="ORF">WQQ_17160</name>
</gene>
<proteinExistence type="predicted"/>
<dbReference type="EMBL" id="AKGD01000001">
    <property type="protein sequence ID" value="EIT71579.1"/>
    <property type="molecule type" value="Genomic_DNA"/>
</dbReference>
<dbReference type="AlphaFoldDB" id="I7ZI48"/>
<evidence type="ECO:0000313" key="2">
    <source>
        <dbReference type="Proteomes" id="UP000003704"/>
    </source>
</evidence>
<dbReference type="Proteomes" id="UP000003704">
    <property type="component" value="Unassembled WGS sequence"/>
</dbReference>
<comment type="caution">
    <text evidence="1">The sequence shown here is derived from an EMBL/GenBank/DDBJ whole genome shotgun (WGS) entry which is preliminary data.</text>
</comment>
<accession>I7ZI48</accession>
<dbReference type="RefSeq" id="WP_007184665.1">
    <property type="nucleotide sequence ID" value="NZ_AKGD01000001.1"/>
</dbReference>
<keyword evidence="2" id="KW-1185">Reference proteome</keyword>
<reference evidence="1 2" key="1">
    <citation type="journal article" date="2012" name="J. Bacteriol.">
        <title>Genome Sequence of n-Alkane-Degrading Hydrocarboniphaga effusa Strain AP103T (ATCC BAA-332T).</title>
        <authorList>
            <person name="Chang H.K."/>
            <person name="Zylstra G.J."/>
            <person name="Chae J.C."/>
        </authorList>
    </citation>
    <scope>NUCLEOTIDE SEQUENCE [LARGE SCALE GENOMIC DNA]</scope>
    <source>
        <strain evidence="1 2">AP103</strain>
    </source>
</reference>
<evidence type="ECO:0000313" key="1">
    <source>
        <dbReference type="EMBL" id="EIT71579.1"/>
    </source>
</evidence>
<organism evidence="1 2">
    <name type="scientific">Hydrocarboniphaga effusa AP103</name>
    <dbReference type="NCBI Taxonomy" id="1172194"/>
    <lineage>
        <taxon>Bacteria</taxon>
        <taxon>Pseudomonadati</taxon>
        <taxon>Pseudomonadota</taxon>
        <taxon>Gammaproteobacteria</taxon>
        <taxon>Nevskiales</taxon>
        <taxon>Nevskiaceae</taxon>
        <taxon>Hydrocarboniphaga</taxon>
    </lineage>
</organism>
<sequence length="73" mass="8460">MEEPPLPELSYAEIAELVRIRKSRVENKRTRHNREALQSLIHKGMVAPGLHAELTPEGERLLERKRPEALRPD</sequence>
<protein>
    <submittedName>
        <fullName evidence="1">Uncharacterized protein</fullName>
    </submittedName>
</protein>